<accession>A0A918YGV0</accession>
<proteinExistence type="predicted"/>
<evidence type="ECO:0000313" key="2">
    <source>
        <dbReference type="Proteomes" id="UP000655443"/>
    </source>
</evidence>
<organism evidence="1 2">
    <name type="scientific">Streptomyces alanosinicus</name>
    <dbReference type="NCBI Taxonomy" id="68171"/>
    <lineage>
        <taxon>Bacteria</taxon>
        <taxon>Bacillati</taxon>
        <taxon>Actinomycetota</taxon>
        <taxon>Actinomycetes</taxon>
        <taxon>Kitasatosporales</taxon>
        <taxon>Streptomycetaceae</taxon>
        <taxon>Streptomyces</taxon>
    </lineage>
</organism>
<evidence type="ECO:0000313" key="1">
    <source>
        <dbReference type="EMBL" id="GHE02610.1"/>
    </source>
</evidence>
<name>A0A918YGV0_9ACTN</name>
<dbReference type="AlphaFoldDB" id="A0A918YGV0"/>
<keyword evidence="2" id="KW-1185">Reference proteome</keyword>
<reference evidence="1" key="2">
    <citation type="submission" date="2020-09" db="EMBL/GenBank/DDBJ databases">
        <authorList>
            <person name="Sun Q."/>
            <person name="Ohkuma M."/>
        </authorList>
    </citation>
    <scope>NUCLEOTIDE SEQUENCE</scope>
    <source>
        <strain evidence="1">JCM 4714</strain>
    </source>
</reference>
<dbReference type="EMBL" id="BMVG01000005">
    <property type="protein sequence ID" value="GHE02610.1"/>
    <property type="molecule type" value="Genomic_DNA"/>
</dbReference>
<gene>
    <name evidence="1" type="ORF">GCM10010339_26430</name>
</gene>
<comment type="caution">
    <text evidence="1">The sequence shown here is derived from an EMBL/GenBank/DDBJ whole genome shotgun (WGS) entry which is preliminary data.</text>
</comment>
<sequence>MPLPPERLDLVEDGRHYAVHLDDFELTTWPDTPPKDRGDTYFGDIFEPNQDWLLCTGASRAATLVTDIPRLDGGHVPLSSDSYSVASILDVTGHRGCDDRGHRRQI</sequence>
<protein>
    <submittedName>
        <fullName evidence="1">Uncharacterized protein</fullName>
    </submittedName>
</protein>
<reference evidence="1" key="1">
    <citation type="journal article" date="2014" name="Int. J. Syst. Evol. Microbiol.">
        <title>Complete genome sequence of Corynebacterium casei LMG S-19264T (=DSM 44701T), isolated from a smear-ripened cheese.</title>
        <authorList>
            <consortium name="US DOE Joint Genome Institute (JGI-PGF)"/>
            <person name="Walter F."/>
            <person name="Albersmeier A."/>
            <person name="Kalinowski J."/>
            <person name="Ruckert C."/>
        </authorList>
    </citation>
    <scope>NUCLEOTIDE SEQUENCE</scope>
    <source>
        <strain evidence="1">JCM 4714</strain>
    </source>
</reference>
<dbReference type="Proteomes" id="UP000655443">
    <property type="component" value="Unassembled WGS sequence"/>
</dbReference>